<sequence length="96" mass="10954">MVNLHFVQVTVVFASFCTKNFHTKDLLTRKSAFEKVGKERTSSCFNNSVAELVGVGVSSSSYQIFRTRTTSSSSTIIFSFRHWYFTTISFQIHIQV</sequence>
<accession>A0A9J5VYN1</accession>
<evidence type="ECO:0000313" key="1">
    <source>
        <dbReference type="EMBL" id="KAG5568299.1"/>
    </source>
</evidence>
<name>A0A9J5VYN1_SOLCO</name>
<gene>
    <name evidence="1" type="ORF">H5410_064687</name>
</gene>
<comment type="caution">
    <text evidence="1">The sequence shown here is derived from an EMBL/GenBank/DDBJ whole genome shotgun (WGS) entry which is preliminary data.</text>
</comment>
<dbReference type="AlphaFoldDB" id="A0A9J5VYN1"/>
<dbReference type="EMBL" id="JACXVP010000173">
    <property type="protein sequence ID" value="KAG5568299.1"/>
    <property type="molecule type" value="Genomic_DNA"/>
</dbReference>
<evidence type="ECO:0000313" key="2">
    <source>
        <dbReference type="Proteomes" id="UP000824120"/>
    </source>
</evidence>
<proteinExistence type="predicted"/>
<dbReference type="Proteomes" id="UP000824120">
    <property type="component" value="Unassembled WGS sequence"/>
</dbReference>
<protein>
    <submittedName>
        <fullName evidence="1">Uncharacterized protein</fullName>
    </submittedName>
</protein>
<organism evidence="1 2">
    <name type="scientific">Solanum commersonii</name>
    <name type="common">Commerson's wild potato</name>
    <name type="synonym">Commerson's nightshade</name>
    <dbReference type="NCBI Taxonomy" id="4109"/>
    <lineage>
        <taxon>Eukaryota</taxon>
        <taxon>Viridiplantae</taxon>
        <taxon>Streptophyta</taxon>
        <taxon>Embryophyta</taxon>
        <taxon>Tracheophyta</taxon>
        <taxon>Spermatophyta</taxon>
        <taxon>Magnoliopsida</taxon>
        <taxon>eudicotyledons</taxon>
        <taxon>Gunneridae</taxon>
        <taxon>Pentapetalae</taxon>
        <taxon>asterids</taxon>
        <taxon>lamiids</taxon>
        <taxon>Solanales</taxon>
        <taxon>Solanaceae</taxon>
        <taxon>Solanoideae</taxon>
        <taxon>Solaneae</taxon>
        <taxon>Solanum</taxon>
    </lineage>
</organism>
<keyword evidence="2" id="KW-1185">Reference proteome</keyword>
<reference evidence="1" key="1">
    <citation type="submission" date="2020-09" db="EMBL/GenBank/DDBJ databases">
        <title>De no assembly of potato wild relative species, Solanum commersonii.</title>
        <authorList>
            <person name="Cho K."/>
        </authorList>
    </citation>
    <scope>NUCLEOTIDE SEQUENCE</scope>
    <source>
        <strain evidence="1">LZ3.2</strain>
        <tissue evidence="1">Leaf</tissue>
    </source>
</reference>